<dbReference type="Pfam" id="PF23344">
    <property type="entry name" value="ZP-N"/>
    <property type="match status" value="1"/>
</dbReference>
<evidence type="ECO:0000256" key="10">
    <source>
        <dbReference type="ARBA" id="ARBA00022989"/>
    </source>
</evidence>
<dbReference type="GO" id="GO:0035803">
    <property type="term" value="P:egg coat formation"/>
    <property type="evidence" value="ECO:0007669"/>
    <property type="project" value="UniProtKB-UniRule"/>
</dbReference>
<sequence>MGCLNQFSLGLLCLMAALVASYNPWDFSGRNSAFRNFPTAPSPERQPVGSFLGSRYDSWSLVDLYEPRALSTLTPVSVQCGEAQVVVAVKRDLFGTGRLIQAADLSLGSSGCKHTSLNAAENTVIFEAGLHECGSTVQMTPDSLIYSLRLYYKPTPGSNPVIIRTSPVEVPIECHYPRKDNVSSKAIKPTWVPFSSTLSAEAKLVFSLRLMNDDWSAERTSKRYQLGDAMNIQADVNAVNHVALRLFIDNCVATLSPDRNSSPRYSIIDFHGCLVDGKSEDSSSAFVSPRIRPDSLQFTVDAFRFAQEQKDMIYISCHLKVIASEQSPDALNKACSFDKARSSWSALEGTDGLCRCCETENCGTNAGPSPRTNSWWRRPGGRFRRDPPSTHGKSFVGRAEADVSVGPLLLEALKTSTYVEEERKSQMKSQDIHEKSVLIMMGLTVMTALLALASVVMGFLLACTKSRRCSA</sequence>
<dbReference type="GO" id="GO:0032190">
    <property type="term" value="F:acrosin binding"/>
    <property type="evidence" value="ECO:0007669"/>
    <property type="project" value="TreeGrafter"/>
</dbReference>
<reference evidence="17" key="1">
    <citation type="submission" date="2025-08" db="UniProtKB">
        <authorList>
            <consortium name="RefSeq"/>
        </authorList>
    </citation>
    <scope>IDENTIFICATION</scope>
    <source>
        <tissue evidence="17">Blood</tissue>
    </source>
</reference>
<dbReference type="RefSeq" id="XP_054858278.1">
    <property type="nucleotide sequence ID" value="XM_055002303.1"/>
</dbReference>
<comment type="domain">
    <text evidence="14">The ZP domain is involved in the polymerization of the ZP proteins to form the zona pellucida.</text>
</comment>
<dbReference type="SMART" id="SM00241">
    <property type="entry name" value="ZP"/>
    <property type="match status" value="1"/>
</dbReference>
<comment type="function">
    <text evidence="14">Component of the zona pellucida, an extracellular matrix surrounding oocytes which mediates sperm binding, induction of the acrosome reaction and prevents post-fertilization polyspermy. The zona pellucida is composed of 3 to 4 glycoproteins, ZP1, ZP2, ZP3, and ZP4. ZP3 is essential for sperm binding and zona matrix formation.</text>
</comment>
<dbReference type="PRINTS" id="PR00023">
    <property type="entry name" value="ZPELLUCIDA"/>
</dbReference>
<keyword evidence="6 14" id="KW-0272">Extracellular matrix</keyword>
<dbReference type="GO" id="GO:2000344">
    <property type="term" value="P:positive regulation of acrosome reaction"/>
    <property type="evidence" value="ECO:0007669"/>
    <property type="project" value="UniProtKB-UniRule"/>
</dbReference>
<accession>A0AA97KJK1</accession>
<evidence type="ECO:0000256" key="4">
    <source>
        <dbReference type="ARBA" id="ARBA00022475"/>
    </source>
</evidence>
<dbReference type="PANTHER" id="PTHR11576">
    <property type="entry name" value="ZONA PELLUCIDA SPERM-BINDING PROTEIN 3"/>
    <property type="match status" value="1"/>
</dbReference>
<evidence type="ECO:0000256" key="2">
    <source>
        <dbReference type="ARBA" id="ARBA00006735"/>
    </source>
</evidence>
<dbReference type="Gene3D" id="2.60.40.4100">
    <property type="entry name" value="Zona pellucida, ZP-C domain"/>
    <property type="match status" value="1"/>
</dbReference>
<dbReference type="PANTHER" id="PTHR11576:SF2">
    <property type="entry name" value="ZONA PELLUCIDA SPERM-BINDING PROTEIN 3"/>
    <property type="match status" value="1"/>
</dbReference>
<dbReference type="InterPro" id="IPR017977">
    <property type="entry name" value="ZP_dom_CS"/>
</dbReference>
<keyword evidence="4 14" id="KW-1003">Cell membrane</keyword>
<dbReference type="InterPro" id="IPR001507">
    <property type="entry name" value="ZP_dom"/>
</dbReference>
<comment type="PTM">
    <text evidence="14">Proteolytically cleaved before the transmembrane segment to yield the secreted ectodomain incorporated in the zona pellucida.</text>
</comment>
<dbReference type="Proteomes" id="UP001190640">
    <property type="component" value="Chromosome 18"/>
</dbReference>
<evidence type="ECO:0000256" key="3">
    <source>
        <dbReference type="ARBA" id="ARBA00017980"/>
    </source>
</evidence>
<evidence type="ECO:0000256" key="5">
    <source>
        <dbReference type="ARBA" id="ARBA00022525"/>
    </source>
</evidence>
<evidence type="ECO:0000256" key="13">
    <source>
        <dbReference type="ARBA" id="ARBA00023180"/>
    </source>
</evidence>
<protein>
    <recommendedName>
        <fullName evidence="3 14">Zona pellucida sperm-binding protein 3</fullName>
    </recommendedName>
</protein>
<feature type="domain" description="ZP" evidence="15">
    <location>
        <begin position="79"/>
        <end position="342"/>
    </location>
</feature>
<dbReference type="KEGG" id="emc:129345263"/>
<evidence type="ECO:0000256" key="11">
    <source>
        <dbReference type="ARBA" id="ARBA00023136"/>
    </source>
</evidence>
<feature type="signal peptide" evidence="14">
    <location>
        <begin position="1"/>
        <end position="21"/>
    </location>
</feature>
<dbReference type="Pfam" id="PF00100">
    <property type="entry name" value="Zona_pellucida"/>
    <property type="match status" value="1"/>
</dbReference>
<evidence type="ECO:0000259" key="15">
    <source>
        <dbReference type="PROSITE" id="PS51034"/>
    </source>
</evidence>
<proteinExistence type="inferred from homology"/>
<dbReference type="GO" id="GO:0035804">
    <property type="term" value="F:structural constituent of egg coat"/>
    <property type="evidence" value="ECO:0007669"/>
    <property type="project" value="UniProtKB-UniRule"/>
</dbReference>
<dbReference type="Gene3D" id="2.60.40.3210">
    <property type="entry name" value="Zona pellucida, ZP-N domain"/>
    <property type="match status" value="1"/>
</dbReference>
<evidence type="ECO:0000256" key="12">
    <source>
        <dbReference type="ARBA" id="ARBA00023157"/>
    </source>
</evidence>
<dbReference type="FunFam" id="2.60.40.3210:FF:000001">
    <property type="entry name" value="Zona pellucida sperm-binding protein 3"/>
    <property type="match status" value="1"/>
</dbReference>
<keyword evidence="12 14" id="KW-1015">Disulfide bond</keyword>
<keyword evidence="8 14" id="KW-0812">Transmembrane</keyword>
<evidence type="ECO:0000256" key="14">
    <source>
        <dbReference type="RuleBase" id="RU367066"/>
    </source>
</evidence>
<dbReference type="PROSITE" id="PS51034">
    <property type="entry name" value="ZP_2"/>
    <property type="match status" value="1"/>
</dbReference>
<keyword evidence="10 14" id="KW-1133">Transmembrane helix</keyword>
<name>A0AA97KJK1_EUBMA</name>
<organism evidence="16 17">
    <name type="scientific">Eublepharis macularius</name>
    <name type="common">Leopard gecko</name>
    <name type="synonym">Cyrtodactylus macularius</name>
    <dbReference type="NCBI Taxonomy" id="481883"/>
    <lineage>
        <taxon>Eukaryota</taxon>
        <taxon>Metazoa</taxon>
        <taxon>Chordata</taxon>
        <taxon>Craniata</taxon>
        <taxon>Vertebrata</taxon>
        <taxon>Euteleostomi</taxon>
        <taxon>Lepidosauria</taxon>
        <taxon>Squamata</taxon>
        <taxon>Bifurcata</taxon>
        <taxon>Gekkota</taxon>
        <taxon>Eublepharidae</taxon>
        <taxon>Eublepharinae</taxon>
        <taxon>Eublepharis</taxon>
    </lineage>
</organism>
<dbReference type="GO" id="GO:0035805">
    <property type="term" value="C:egg coat"/>
    <property type="evidence" value="ECO:0007669"/>
    <property type="project" value="UniProtKB-SubCell"/>
</dbReference>
<dbReference type="InterPro" id="IPR042235">
    <property type="entry name" value="ZP-C_dom"/>
</dbReference>
<comment type="subcellular location">
    <subcellularLocation>
        <location evidence="1">Secreted</location>
        <location evidence="1">Extracellular space</location>
        <location evidence="1">Extracellular matrix</location>
    </subcellularLocation>
    <subcellularLocation>
        <location evidence="14">Zona pellucida</location>
    </subcellularLocation>
    <subcellularLocation>
        <location evidence="14">Cell membrane</location>
        <topology evidence="14">Single-pass type I membrane protein</topology>
    </subcellularLocation>
</comment>
<dbReference type="GO" id="GO:0005886">
    <property type="term" value="C:plasma membrane"/>
    <property type="evidence" value="ECO:0007669"/>
    <property type="project" value="UniProtKB-SubCell"/>
</dbReference>
<dbReference type="PROSITE" id="PS00682">
    <property type="entry name" value="ZP_1"/>
    <property type="match status" value="1"/>
</dbReference>
<dbReference type="InterPro" id="IPR055356">
    <property type="entry name" value="ZP-N"/>
</dbReference>
<evidence type="ECO:0000313" key="17">
    <source>
        <dbReference type="RefSeq" id="XP_054858278.1"/>
    </source>
</evidence>
<evidence type="ECO:0000256" key="9">
    <source>
        <dbReference type="ARBA" id="ARBA00022729"/>
    </source>
</evidence>
<keyword evidence="13" id="KW-0325">Glycoprotein</keyword>
<keyword evidence="11 14" id="KW-0472">Membrane</keyword>
<dbReference type="FunFam" id="2.60.40.4100:FF:000002">
    <property type="entry name" value="Zona pellucida sperm-binding protein 3"/>
    <property type="match status" value="1"/>
</dbReference>
<keyword evidence="7 14" id="KW-0165">Cleavage on pair of basic residues</keyword>
<dbReference type="GO" id="GO:0007339">
    <property type="term" value="P:binding of sperm to zona pellucida"/>
    <property type="evidence" value="ECO:0007669"/>
    <property type="project" value="UniProtKB-UniRule"/>
</dbReference>
<evidence type="ECO:0000256" key="8">
    <source>
        <dbReference type="ARBA" id="ARBA00022692"/>
    </source>
</evidence>
<evidence type="ECO:0000256" key="7">
    <source>
        <dbReference type="ARBA" id="ARBA00022685"/>
    </source>
</evidence>
<dbReference type="GeneID" id="129345263"/>
<dbReference type="AlphaFoldDB" id="A0AA97KJK1"/>
<evidence type="ECO:0000256" key="1">
    <source>
        <dbReference type="ARBA" id="ARBA00004498"/>
    </source>
</evidence>
<keyword evidence="16" id="KW-1185">Reference proteome</keyword>
<keyword evidence="9 14" id="KW-0732">Signal</keyword>
<feature type="transmembrane region" description="Helical" evidence="14">
    <location>
        <begin position="437"/>
        <end position="462"/>
    </location>
</feature>
<gene>
    <name evidence="17" type="primary">LOC129345263</name>
</gene>
<dbReference type="InterPro" id="IPR055355">
    <property type="entry name" value="ZP-C"/>
</dbReference>
<evidence type="ECO:0000256" key="6">
    <source>
        <dbReference type="ARBA" id="ARBA00022530"/>
    </source>
</evidence>
<keyword evidence="5 14" id="KW-0964">Secreted</keyword>
<feature type="chain" id="PRO_5041516205" description="Zona pellucida sperm-binding protein 3" evidence="14">
    <location>
        <begin position="22"/>
        <end position="471"/>
    </location>
</feature>
<comment type="similarity">
    <text evidence="2 14">Belongs to the ZP domain family. ZPC subfamily.</text>
</comment>
<dbReference type="InterPro" id="IPR048290">
    <property type="entry name" value="ZP_chr"/>
</dbReference>
<evidence type="ECO:0000313" key="16">
    <source>
        <dbReference type="Proteomes" id="UP001190640"/>
    </source>
</evidence>